<evidence type="ECO:0000313" key="1">
    <source>
        <dbReference type="Proteomes" id="UP000887564"/>
    </source>
</evidence>
<evidence type="ECO:0000313" key="2">
    <source>
        <dbReference type="WBParaSite" id="PEQ_0000597801-mRNA-1"/>
    </source>
</evidence>
<name>A0A914RHJ7_PAREQ</name>
<dbReference type="GO" id="GO:0016255">
    <property type="term" value="P:attachment of GPI anchor to protein"/>
    <property type="evidence" value="ECO:0007669"/>
    <property type="project" value="InterPro"/>
</dbReference>
<dbReference type="InterPro" id="IPR007245">
    <property type="entry name" value="PIG-T"/>
</dbReference>
<sequence>MPFNVICLVCTAMAMLFGPVHSLTTRMFVISFLIFLHHVK</sequence>
<organism evidence="1 2">
    <name type="scientific">Parascaris equorum</name>
    <name type="common">Equine roundworm</name>
    <dbReference type="NCBI Taxonomy" id="6256"/>
    <lineage>
        <taxon>Eukaryota</taxon>
        <taxon>Metazoa</taxon>
        <taxon>Ecdysozoa</taxon>
        <taxon>Nematoda</taxon>
        <taxon>Chromadorea</taxon>
        <taxon>Rhabditida</taxon>
        <taxon>Spirurina</taxon>
        <taxon>Ascaridomorpha</taxon>
        <taxon>Ascaridoidea</taxon>
        <taxon>Ascarididae</taxon>
        <taxon>Parascaris</taxon>
    </lineage>
</organism>
<dbReference type="AlphaFoldDB" id="A0A914RHJ7"/>
<dbReference type="Proteomes" id="UP000887564">
    <property type="component" value="Unplaced"/>
</dbReference>
<accession>A0A914RHJ7</accession>
<keyword evidence="1" id="KW-1185">Reference proteome</keyword>
<reference evidence="2" key="1">
    <citation type="submission" date="2022-11" db="UniProtKB">
        <authorList>
            <consortium name="WormBaseParasite"/>
        </authorList>
    </citation>
    <scope>IDENTIFICATION</scope>
</reference>
<dbReference type="WBParaSite" id="PEQ_0000597801-mRNA-1">
    <property type="protein sequence ID" value="PEQ_0000597801-mRNA-1"/>
    <property type="gene ID" value="PEQ_0000597801"/>
</dbReference>
<proteinExistence type="predicted"/>
<protein>
    <submittedName>
        <fullName evidence="2">Uncharacterized protein</fullName>
    </submittedName>
</protein>
<dbReference type="Pfam" id="PF04113">
    <property type="entry name" value="Gpi16"/>
    <property type="match status" value="1"/>
</dbReference>
<dbReference type="GO" id="GO:0042765">
    <property type="term" value="C:GPI-anchor transamidase complex"/>
    <property type="evidence" value="ECO:0007669"/>
    <property type="project" value="InterPro"/>
</dbReference>